<comment type="caution">
    <text evidence="2">The sequence shown here is derived from an EMBL/GenBank/DDBJ whole genome shotgun (WGS) entry which is preliminary data.</text>
</comment>
<organism evidence="2 3">
    <name type="scientific">Cinchona calisaya</name>
    <dbReference type="NCBI Taxonomy" id="153742"/>
    <lineage>
        <taxon>Eukaryota</taxon>
        <taxon>Viridiplantae</taxon>
        <taxon>Streptophyta</taxon>
        <taxon>Embryophyta</taxon>
        <taxon>Tracheophyta</taxon>
        <taxon>Spermatophyta</taxon>
        <taxon>Magnoliopsida</taxon>
        <taxon>eudicotyledons</taxon>
        <taxon>Gunneridae</taxon>
        <taxon>Pentapetalae</taxon>
        <taxon>asterids</taxon>
        <taxon>lamiids</taxon>
        <taxon>Gentianales</taxon>
        <taxon>Rubiaceae</taxon>
        <taxon>Cinchonoideae</taxon>
        <taxon>Cinchoneae</taxon>
        <taxon>Cinchona</taxon>
    </lineage>
</organism>
<evidence type="ECO:0000313" key="2">
    <source>
        <dbReference type="EMBL" id="KAL3526678.1"/>
    </source>
</evidence>
<feature type="compositionally biased region" description="Pro residues" evidence="1">
    <location>
        <begin position="25"/>
        <end position="37"/>
    </location>
</feature>
<evidence type="ECO:0000313" key="3">
    <source>
        <dbReference type="Proteomes" id="UP001630127"/>
    </source>
</evidence>
<evidence type="ECO:0000256" key="1">
    <source>
        <dbReference type="SAM" id="MobiDB-lite"/>
    </source>
</evidence>
<gene>
    <name evidence="2" type="ORF">ACH5RR_011334</name>
</gene>
<feature type="region of interest" description="Disordered" evidence="1">
    <location>
        <begin position="16"/>
        <end position="51"/>
    </location>
</feature>
<dbReference type="PANTHER" id="PTHR37761">
    <property type="entry name" value="OS09G0108400 PROTEIN"/>
    <property type="match status" value="1"/>
</dbReference>
<dbReference type="PANTHER" id="PTHR37761:SF2">
    <property type="entry name" value="OS09G0108400 PROTEIN"/>
    <property type="match status" value="1"/>
</dbReference>
<proteinExistence type="predicted"/>
<keyword evidence="3" id="KW-1185">Reference proteome</keyword>
<accession>A0ABD3A559</accession>
<dbReference type="Proteomes" id="UP001630127">
    <property type="component" value="Unassembled WGS sequence"/>
</dbReference>
<dbReference type="EMBL" id="JBJUIK010000005">
    <property type="protein sequence ID" value="KAL3526678.1"/>
    <property type="molecule type" value="Genomic_DNA"/>
</dbReference>
<name>A0ABD3A559_9GENT</name>
<reference evidence="2 3" key="1">
    <citation type="submission" date="2024-11" db="EMBL/GenBank/DDBJ databases">
        <title>A near-complete genome assembly of Cinchona calisaya.</title>
        <authorList>
            <person name="Lian D.C."/>
            <person name="Zhao X.W."/>
            <person name="Wei L."/>
        </authorList>
    </citation>
    <scope>NUCLEOTIDE SEQUENCE [LARGE SCALE GENOMIC DNA]</scope>
    <source>
        <tissue evidence="2">Nenye</tissue>
    </source>
</reference>
<dbReference type="AlphaFoldDB" id="A0ABD3A559"/>
<sequence>MAGLLAWAWSELEATEATAPSGHLPTPPPPPRSLPRPPIKRPLGHQRTGTIKGNYITRKRIPSMKRPLQIELGLTEKNLKIELERGQAAVSASQAEQSNKLLVVQTETQNEAQEDAKSALLDKLENKKIELCLLSLPLKKLFKIWRKSGPRFKKMQRSDLHQLLQLSERILDKLFHSLIEQLEVKQAQAGSLDSEIRLNEMELERLKVLSRSLETSSANVNIAKSRFGRIRSAKGHVTADYIVDPHYKPSNTAFTASSAPQVAICTFCFSSPHLGIH</sequence>
<protein>
    <submittedName>
        <fullName evidence="2">Uncharacterized protein</fullName>
    </submittedName>
</protein>